<evidence type="ECO:0000313" key="3">
    <source>
        <dbReference type="Proteomes" id="UP000783871"/>
    </source>
</evidence>
<dbReference type="InterPro" id="IPR039535">
    <property type="entry name" value="ASST-like"/>
</dbReference>
<evidence type="ECO:0008006" key="4">
    <source>
        <dbReference type="Google" id="ProtNLM"/>
    </source>
</evidence>
<sequence length="653" mass="70097">MAGRCVLRCWAARRRTGNARCRASRSAALPRRSDLDPVLSARIHRSRRNFFRGTGVVVVSHSTGNDSAGNEPSPRTSRPARRRPGGVRLRLSSAVALTLVLAASAWAGPGGVALADGPPEPPSPDPAPRPGPLLCATEPAPASGSEGGATTTSAPITSGSEVWSFVSEPDLHPMRVTVTTRKPGTAAGQIFVAPYSLETVVGQTGSLILDDAGDPVWFRPLPYTNLQNADFKVQAYHDPETGTSQPVLTWWQGTIAIPPTYTNLPGGSPEPGGCYYIYDSHYRLLKTVSAKNGFDADEHDFRLTPRGTALFIASRAEPLDLRPYGGPENGAILNSEIQEVDLATGKLIFSWNVLDHVDPADSEEPVSNAASSGGVWDAYHVNSIDEGPDGQLLISMRNMWAVYNIDKNSGDVLWQLGGQQSDFTLGENAQFYWQHDARFRPGNRISMFDDGCCDQPGGSPEQQSHGLILSLDFDSRTATAERTYYHEPPLYSQSQGNTQALVNGNEFVGWGQNPYYSEYAAAGNSENDGARNLLYDAKMPGDNISYRAFRDEWIGTPYYSPSVAVRADGGQSVVYASWNGSTQTAAWQVLAGPNPDSLSVVVGHASRVGFETAIATGSRGPYFQVRALDEAGNVLGASAVANLAKGPRRQGLP</sequence>
<dbReference type="Proteomes" id="UP000783871">
    <property type="component" value="Unassembled WGS sequence"/>
</dbReference>
<proteinExistence type="predicted"/>
<evidence type="ECO:0000256" key="1">
    <source>
        <dbReference type="SAM" id="MobiDB-lite"/>
    </source>
</evidence>
<feature type="compositionally biased region" description="Polar residues" evidence="1">
    <location>
        <begin position="61"/>
        <end position="70"/>
    </location>
</feature>
<dbReference type="PANTHER" id="PTHR35340:SF6">
    <property type="entry name" value="ASST-DOMAIN-CONTAINING PROTEIN"/>
    <property type="match status" value="1"/>
</dbReference>
<feature type="compositionally biased region" description="Pro residues" evidence="1">
    <location>
        <begin position="118"/>
        <end position="131"/>
    </location>
</feature>
<comment type="caution">
    <text evidence="2">The sequence shown here is derived from an EMBL/GenBank/DDBJ whole genome shotgun (WGS) entry which is preliminary data.</text>
</comment>
<keyword evidence="3" id="KW-1185">Reference proteome</keyword>
<dbReference type="PANTHER" id="PTHR35340">
    <property type="entry name" value="PQQ ENZYME REPEAT PROTEIN-RELATED"/>
    <property type="match status" value="1"/>
</dbReference>
<name>A0ABX0Z9E1_9ACTN</name>
<feature type="region of interest" description="Disordered" evidence="1">
    <location>
        <begin position="113"/>
        <end position="157"/>
    </location>
</feature>
<dbReference type="SUPFAM" id="SSF63829">
    <property type="entry name" value="Calcium-dependent phosphotriesterase"/>
    <property type="match status" value="1"/>
</dbReference>
<feature type="compositionally biased region" description="Polar residues" evidence="1">
    <location>
        <begin position="148"/>
        <end position="157"/>
    </location>
</feature>
<gene>
    <name evidence="2" type="ORF">HCJ94_21555</name>
</gene>
<reference evidence="2 3" key="1">
    <citation type="submission" date="2020-03" db="EMBL/GenBank/DDBJ databases">
        <title>WGS of actinomycetes isolated from Thailand.</title>
        <authorList>
            <person name="Thawai C."/>
        </authorList>
    </citation>
    <scope>NUCLEOTIDE SEQUENCE [LARGE SCALE GENOMIC DNA]</scope>
    <source>
        <strain evidence="2 3">HSS6-12</strain>
    </source>
</reference>
<accession>A0ABX0Z9E1</accession>
<protein>
    <recommendedName>
        <fullName evidence="4">Arylsulfotransferase (ASST)</fullName>
    </recommendedName>
</protein>
<evidence type="ECO:0000313" key="2">
    <source>
        <dbReference type="EMBL" id="NJP34495.1"/>
    </source>
</evidence>
<dbReference type="Pfam" id="PF14269">
    <property type="entry name" value="Arylsulfotran_2"/>
    <property type="match status" value="1"/>
</dbReference>
<dbReference type="InterPro" id="IPR053143">
    <property type="entry name" value="Arylsulfate_ST"/>
</dbReference>
<organism evidence="2 3">
    <name type="scientific">Micromonospora thermarum</name>
    <dbReference type="NCBI Taxonomy" id="2720024"/>
    <lineage>
        <taxon>Bacteria</taxon>
        <taxon>Bacillati</taxon>
        <taxon>Actinomycetota</taxon>
        <taxon>Actinomycetes</taxon>
        <taxon>Micromonosporales</taxon>
        <taxon>Micromonosporaceae</taxon>
        <taxon>Micromonospora</taxon>
    </lineage>
</organism>
<dbReference type="EMBL" id="JAATEO010000025">
    <property type="protein sequence ID" value="NJP34495.1"/>
    <property type="molecule type" value="Genomic_DNA"/>
</dbReference>
<feature type="region of interest" description="Disordered" evidence="1">
    <location>
        <begin position="61"/>
        <end position="86"/>
    </location>
</feature>